<keyword evidence="3" id="KW-1185">Reference proteome</keyword>
<dbReference type="STRING" id="1121322.SAMN02745136_02666"/>
<dbReference type="OrthoDB" id="9769481at2"/>
<dbReference type="EMBL" id="FRAC01000012">
    <property type="protein sequence ID" value="SHK50182.1"/>
    <property type="molecule type" value="Genomic_DNA"/>
</dbReference>
<evidence type="ECO:0000313" key="3">
    <source>
        <dbReference type="Proteomes" id="UP000184386"/>
    </source>
</evidence>
<dbReference type="AlphaFoldDB" id="A0A1M6SZL6"/>
<dbReference type="Pfam" id="PF01764">
    <property type="entry name" value="Lipase_3"/>
    <property type="match status" value="1"/>
</dbReference>
<dbReference type="GO" id="GO:0006629">
    <property type="term" value="P:lipid metabolic process"/>
    <property type="evidence" value="ECO:0007669"/>
    <property type="project" value="InterPro"/>
</dbReference>
<dbReference type="PANTHER" id="PTHR45856">
    <property type="entry name" value="ALPHA/BETA-HYDROLASES SUPERFAMILY PROTEIN"/>
    <property type="match status" value="1"/>
</dbReference>
<name>A0A1M6SZL6_9FIRM</name>
<evidence type="ECO:0000259" key="1">
    <source>
        <dbReference type="Pfam" id="PF01764"/>
    </source>
</evidence>
<gene>
    <name evidence="2" type="ORF">SAMN02745136_02666</name>
</gene>
<dbReference type="CDD" id="cd00519">
    <property type="entry name" value="Lipase_3"/>
    <property type="match status" value="1"/>
</dbReference>
<dbReference type="InterPro" id="IPR002921">
    <property type="entry name" value="Fungal_lipase-type"/>
</dbReference>
<dbReference type="Proteomes" id="UP000184386">
    <property type="component" value="Unassembled WGS sequence"/>
</dbReference>
<dbReference type="InterPro" id="IPR029058">
    <property type="entry name" value="AB_hydrolase_fold"/>
</dbReference>
<sequence>MGKEGKEVMMQDSRNAMAMLAASKLAYHIKDGKLPASCRYRIDEWIGGVPFNWYHRAGFTEEVYTFTAGIESIHAGLMGISKDKLIIALRGTDGNDTLQGSILDWLNNFLAIQVPFPYGPGNVHEGFLNAAQSLQEDMVPKAEELYSSLEKKYENPEIILTGHSKGGAVAMIMAAILSEIQEGKYRDKLTVCTFGAPRAGDKIFAENYSRPDYFRYEAFLDIVCHLPFTLQEMELLKRLGPVQELFGECLKLRPYKAVGTGICIYNSKDNFGKYPPDGRNASGETLNSFCAVEQVVRYGAFQIFEGSHEKDYYLLDKSIQFH</sequence>
<proteinExistence type="predicted"/>
<feature type="domain" description="Fungal lipase-type" evidence="1">
    <location>
        <begin position="87"/>
        <end position="229"/>
    </location>
</feature>
<dbReference type="SUPFAM" id="SSF53474">
    <property type="entry name" value="alpha/beta-Hydrolases"/>
    <property type="match status" value="1"/>
</dbReference>
<evidence type="ECO:0000313" key="2">
    <source>
        <dbReference type="EMBL" id="SHK50182.1"/>
    </source>
</evidence>
<dbReference type="Gene3D" id="3.40.50.1820">
    <property type="entry name" value="alpha/beta hydrolase"/>
    <property type="match status" value="1"/>
</dbReference>
<dbReference type="RefSeq" id="WP_073276668.1">
    <property type="nucleotide sequence ID" value="NZ_FRAC01000012.1"/>
</dbReference>
<dbReference type="InterPro" id="IPR051218">
    <property type="entry name" value="Sec_MonoDiacylglyc_Lipase"/>
</dbReference>
<protein>
    <submittedName>
        <fullName evidence="2">Lipase (Class 3)</fullName>
    </submittedName>
</protein>
<accession>A0A1M6SZL6</accession>
<dbReference type="PANTHER" id="PTHR45856:SF24">
    <property type="entry name" value="FUNGAL LIPASE-LIKE DOMAIN-CONTAINING PROTEIN"/>
    <property type="match status" value="1"/>
</dbReference>
<organism evidence="2 3">
    <name type="scientific">Anaerocolumna jejuensis DSM 15929</name>
    <dbReference type="NCBI Taxonomy" id="1121322"/>
    <lineage>
        <taxon>Bacteria</taxon>
        <taxon>Bacillati</taxon>
        <taxon>Bacillota</taxon>
        <taxon>Clostridia</taxon>
        <taxon>Lachnospirales</taxon>
        <taxon>Lachnospiraceae</taxon>
        <taxon>Anaerocolumna</taxon>
    </lineage>
</organism>
<reference evidence="2 3" key="1">
    <citation type="submission" date="2016-11" db="EMBL/GenBank/DDBJ databases">
        <authorList>
            <person name="Jaros S."/>
            <person name="Januszkiewicz K."/>
            <person name="Wedrychowicz H."/>
        </authorList>
    </citation>
    <scope>NUCLEOTIDE SEQUENCE [LARGE SCALE GENOMIC DNA]</scope>
    <source>
        <strain evidence="2 3">DSM 15929</strain>
    </source>
</reference>